<dbReference type="Pfam" id="PF00590">
    <property type="entry name" value="TP_methylase"/>
    <property type="match status" value="1"/>
</dbReference>
<dbReference type="PANTHER" id="PTHR45790">
    <property type="entry name" value="SIROHEME SYNTHASE-RELATED"/>
    <property type="match status" value="1"/>
</dbReference>
<evidence type="ECO:0000256" key="3">
    <source>
        <dbReference type="ARBA" id="ARBA00022603"/>
    </source>
</evidence>
<evidence type="ECO:0000259" key="11">
    <source>
        <dbReference type="Pfam" id="PF00590"/>
    </source>
</evidence>
<evidence type="ECO:0000256" key="2">
    <source>
        <dbReference type="ARBA" id="ARBA00012162"/>
    </source>
</evidence>
<dbReference type="FunFam" id="3.30.950.10:FF:000005">
    <property type="entry name" value="Uroporphyrin-III c-methyltransferase, putative"/>
    <property type="match status" value="1"/>
</dbReference>
<keyword evidence="4" id="KW-0028">Amino-acid biosynthesis</keyword>
<keyword evidence="6" id="KW-0949">S-adenosyl-L-methionine</keyword>
<dbReference type="InterPro" id="IPR006366">
    <property type="entry name" value="CobA/CysG_C"/>
</dbReference>
<accession>A0A9W6TW49</accession>
<dbReference type="Gene3D" id="3.40.1010.10">
    <property type="entry name" value="Cobalt-precorrin-4 Transmethylase, Domain 1"/>
    <property type="match status" value="1"/>
</dbReference>
<dbReference type="InterPro" id="IPR000878">
    <property type="entry name" value="4pyrrol_Mease"/>
</dbReference>
<keyword evidence="5" id="KW-0808">Transferase</keyword>
<gene>
    <name evidence="12" type="ORF">Plil01_000790100</name>
</gene>
<comment type="caution">
    <text evidence="12">The sequence shown here is derived from an EMBL/GenBank/DDBJ whole genome shotgun (WGS) entry which is preliminary data.</text>
</comment>
<evidence type="ECO:0000313" key="12">
    <source>
        <dbReference type="EMBL" id="GMF20358.1"/>
    </source>
</evidence>
<feature type="domain" description="Tetrapyrrole methylase" evidence="11">
    <location>
        <begin position="69"/>
        <end position="274"/>
    </location>
</feature>
<sequence length="383" mass="41030">MVCTTATTPNSGPYGVVHTKIVIQRHRDWLRRPVYASLGHALAIGRHSQLRRRQDTSAAAMSTTKGKMLLVGAGPGDPELLTLKAYSALQQADLVLADRLVPAEVLKIASCEVRVARKHCGKADFAQAELDAWGPEALAQGKRVVRLKNGDPFMYGRGGEEAVIYSEAGFDVEVIPGISSSLSAPASVGIPATMRDVADQVLICTGHGKKDRFPDLPEYCDHRTTIFLMAIGRIEGLCEALQTERGYPGDMPAAVIHAATTSDASTVRSTLSRIAAEVRRRGIDPPGTLVLGNVVNALTYLKNYNAVKDVDVEPESAPKYTISYAPLSCLPEIDLGEHIVLNAKTKRPEIYGFELSVVSILMLLVGVASIAYSVASGVAITQA</sequence>
<dbReference type="PANTHER" id="PTHR45790:SF6">
    <property type="entry name" value="UROPORPHYRINOGEN-III C-METHYLTRANSFERASE"/>
    <property type="match status" value="1"/>
</dbReference>
<name>A0A9W6TW49_9STRA</name>
<proteinExistence type="inferred from homology"/>
<organism evidence="12 13">
    <name type="scientific">Phytophthora lilii</name>
    <dbReference type="NCBI Taxonomy" id="2077276"/>
    <lineage>
        <taxon>Eukaryota</taxon>
        <taxon>Sar</taxon>
        <taxon>Stramenopiles</taxon>
        <taxon>Oomycota</taxon>
        <taxon>Peronosporomycetes</taxon>
        <taxon>Peronosporales</taxon>
        <taxon>Peronosporaceae</taxon>
        <taxon>Phytophthora</taxon>
    </lineage>
</organism>
<comment type="catalytic activity">
    <reaction evidence="8">
        <text>uroporphyrinogen III + 2 S-adenosyl-L-methionine = precorrin-2 + 2 S-adenosyl-L-homocysteine + H(+)</text>
        <dbReference type="Rhea" id="RHEA:32459"/>
        <dbReference type="ChEBI" id="CHEBI:15378"/>
        <dbReference type="ChEBI" id="CHEBI:57308"/>
        <dbReference type="ChEBI" id="CHEBI:57856"/>
        <dbReference type="ChEBI" id="CHEBI:58827"/>
        <dbReference type="ChEBI" id="CHEBI:59789"/>
        <dbReference type="EC" id="2.1.1.107"/>
    </reaction>
</comment>
<dbReference type="GO" id="GO:0009086">
    <property type="term" value="P:methionine biosynthetic process"/>
    <property type="evidence" value="ECO:0007669"/>
    <property type="project" value="UniProtKB-KW"/>
</dbReference>
<keyword evidence="10" id="KW-1133">Transmembrane helix</keyword>
<dbReference type="PROSITE" id="PS00839">
    <property type="entry name" value="SUMT_1"/>
    <property type="match status" value="1"/>
</dbReference>
<comment type="function">
    <text evidence="9">Siroheme synthase involved in methionine biosynthesis.</text>
</comment>
<evidence type="ECO:0000256" key="10">
    <source>
        <dbReference type="SAM" id="Phobius"/>
    </source>
</evidence>
<dbReference type="InterPro" id="IPR050161">
    <property type="entry name" value="Siro_Cobalamin_biosynth"/>
</dbReference>
<dbReference type="OrthoDB" id="508204at2759"/>
<dbReference type="GO" id="GO:0004851">
    <property type="term" value="F:uroporphyrin-III C-methyltransferase activity"/>
    <property type="evidence" value="ECO:0007669"/>
    <property type="project" value="UniProtKB-EC"/>
</dbReference>
<protein>
    <recommendedName>
        <fullName evidence="2">uroporphyrinogen-III C-methyltransferase</fullName>
        <ecNumber evidence="2">2.1.1.107</ecNumber>
    </recommendedName>
</protein>
<keyword evidence="10" id="KW-0472">Membrane</keyword>
<keyword evidence="13" id="KW-1185">Reference proteome</keyword>
<evidence type="ECO:0000256" key="1">
    <source>
        <dbReference type="ARBA" id="ARBA00005879"/>
    </source>
</evidence>
<dbReference type="EMBL" id="BSXW01000373">
    <property type="protein sequence ID" value="GMF20358.1"/>
    <property type="molecule type" value="Genomic_DNA"/>
</dbReference>
<evidence type="ECO:0000256" key="9">
    <source>
        <dbReference type="ARBA" id="ARBA00055636"/>
    </source>
</evidence>
<reference evidence="12" key="1">
    <citation type="submission" date="2023-04" db="EMBL/GenBank/DDBJ databases">
        <title>Phytophthora lilii NBRC 32176.</title>
        <authorList>
            <person name="Ichikawa N."/>
            <person name="Sato H."/>
            <person name="Tonouchi N."/>
        </authorList>
    </citation>
    <scope>NUCLEOTIDE SEQUENCE</scope>
    <source>
        <strain evidence="12">NBRC 32176</strain>
    </source>
</reference>
<dbReference type="InterPro" id="IPR035996">
    <property type="entry name" value="4pyrrol_Methylase_sf"/>
</dbReference>
<evidence type="ECO:0000256" key="7">
    <source>
        <dbReference type="ARBA" id="ARBA00023167"/>
    </source>
</evidence>
<keyword evidence="10" id="KW-0812">Transmembrane</keyword>
<evidence type="ECO:0000256" key="6">
    <source>
        <dbReference type="ARBA" id="ARBA00022691"/>
    </source>
</evidence>
<dbReference type="InterPro" id="IPR003043">
    <property type="entry name" value="Uropor_MeTrfase_CS"/>
</dbReference>
<dbReference type="AlphaFoldDB" id="A0A9W6TW49"/>
<evidence type="ECO:0000256" key="5">
    <source>
        <dbReference type="ARBA" id="ARBA00022679"/>
    </source>
</evidence>
<evidence type="ECO:0000256" key="8">
    <source>
        <dbReference type="ARBA" id="ARBA00052360"/>
    </source>
</evidence>
<dbReference type="InterPro" id="IPR014776">
    <property type="entry name" value="4pyrrole_Mease_sub2"/>
</dbReference>
<dbReference type="FunFam" id="3.40.1010.10:FF:000006">
    <property type="entry name" value="Siroheme synthase, putative"/>
    <property type="match status" value="1"/>
</dbReference>
<dbReference type="GO" id="GO:0032259">
    <property type="term" value="P:methylation"/>
    <property type="evidence" value="ECO:0007669"/>
    <property type="project" value="UniProtKB-KW"/>
</dbReference>
<comment type="similarity">
    <text evidence="1">Belongs to the precorrin methyltransferase family.</text>
</comment>
<keyword evidence="7" id="KW-0486">Methionine biosynthesis</keyword>
<dbReference type="CDD" id="cd11642">
    <property type="entry name" value="SUMT"/>
    <property type="match status" value="1"/>
</dbReference>
<dbReference type="NCBIfam" id="TIGR01469">
    <property type="entry name" value="cobA_cysG_Cterm"/>
    <property type="match status" value="1"/>
</dbReference>
<feature type="transmembrane region" description="Helical" evidence="10">
    <location>
        <begin position="355"/>
        <end position="380"/>
    </location>
</feature>
<dbReference type="GO" id="GO:0019354">
    <property type="term" value="P:siroheme biosynthetic process"/>
    <property type="evidence" value="ECO:0007669"/>
    <property type="project" value="InterPro"/>
</dbReference>
<dbReference type="Gene3D" id="3.30.950.10">
    <property type="entry name" value="Methyltransferase, Cobalt-precorrin-4 Transmethylase, Domain 2"/>
    <property type="match status" value="1"/>
</dbReference>
<dbReference type="SUPFAM" id="SSF53790">
    <property type="entry name" value="Tetrapyrrole methylase"/>
    <property type="match status" value="1"/>
</dbReference>
<keyword evidence="3" id="KW-0489">Methyltransferase</keyword>
<evidence type="ECO:0000313" key="13">
    <source>
        <dbReference type="Proteomes" id="UP001165083"/>
    </source>
</evidence>
<dbReference type="InterPro" id="IPR014777">
    <property type="entry name" value="4pyrrole_Mease_sub1"/>
</dbReference>
<evidence type="ECO:0000256" key="4">
    <source>
        <dbReference type="ARBA" id="ARBA00022605"/>
    </source>
</evidence>
<dbReference type="Proteomes" id="UP001165083">
    <property type="component" value="Unassembled WGS sequence"/>
</dbReference>
<dbReference type="NCBIfam" id="NF004790">
    <property type="entry name" value="PRK06136.1"/>
    <property type="match status" value="1"/>
</dbReference>
<dbReference type="EC" id="2.1.1.107" evidence="2"/>